<organism evidence="1 2">
    <name type="scientific">Kineococcus halophytocola</name>
    <dbReference type="NCBI Taxonomy" id="3234027"/>
    <lineage>
        <taxon>Bacteria</taxon>
        <taxon>Bacillati</taxon>
        <taxon>Actinomycetota</taxon>
        <taxon>Actinomycetes</taxon>
        <taxon>Kineosporiales</taxon>
        <taxon>Kineosporiaceae</taxon>
        <taxon>Kineococcus</taxon>
    </lineage>
</organism>
<dbReference type="SUPFAM" id="SSF53850">
    <property type="entry name" value="Periplasmic binding protein-like II"/>
    <property type="match status" value="1"/>
</dbReference>
<keyword evidence="2" id="KW-1185">Reference proteome</keyword>
<dbReference type="Proteomes" id="UP001565927">
    <property type="component" value="Unassembled WGS sequence"/>
</dbReference>
<protein>
    <recommendedName>
        <fullName evidence="3">Transporter substrate-binding domain-containing protein</fullName>
    </recommendedName>
</protein>
<reference evidence="1 2" key="1">
    <citation type="submission" date="2024-07" db="EMBL/GenBank/DDBJ databases">
        <authorList>
            <person name="Thanompreechachai J."/>
            <person name="Duangmal K."/>
        </authorList>
    </citation>
    <scope>NUCLEOTIDE SEQUENCE [LARGE SCALE GENOMIC DNA]</scope>
    <source>
        <strain evidence="1 2">LSe6-4</strain>
    </source>
</reference>
<proteinExistence type="predicted"/>
<evidence type="ECO:0000313" key="2">
    <source>
        <dbReference type="Proteomes" id="UP001565927"/>
    </source>
</evidence>
<name>A0ABV4H3E0_9ACTN</name>
<sequence>MGKPWQAQPWGHGFAEDRTAPRDAVQHALQDVIADGTHDEILQRYGVGDGALHTTAVHGGA</sequence>
<evidence type="ECO:0000313" key="1">
    <source>
        <dbReference type="EMBL" id="MEZ0166096.1"/>
    </source>
</evidence>
<dbReference type="EMBL" id="JBGFTU010000018">
    <property type="protein sequence ID" value="MEZ0166096.1"/>
    <property type="molecule type" value="Genomic_DNA"/>
</dbReference>
<comment type="caution">
    <text evidence="1">The sequence shown here is derived from an EMBL/GenBank/DDBJ whole genome shotgun (WGS) entry which is preliminary data.</text>
</comment>
<dbReference type="Gene3D" id="3.40.190.10">
    <property type="entry name" value="Periplasmic binding protein-like II"/>
    <property type="match status" value="1"/>
</dbReference>
<evidence type="ECO:0008006" key="3">
    <source>
        <dbReference type="Google" id="ProtNLM"/>
    </source>
</evidence>
<dbReference type="RefSeq" id="WP_370442320.1">
    <property type="nucleotide sequence ID" value="NZ_JBGFTU010000018.1"/>
</dbReference>
<accession>A0ABV4H3E0</accession>
<gene>
    <name evidence="1" type="ORF">AB2L27_15160</name>
</gene>